<keyword evidence="4 6" id="KW-0832">Ubl conjugation</keyword>
<dbReference type="Pfam" id="PF04106">
    <property type="entry name" value="ATG5_UblB"/>
    <property type="match status" value="1"/>
</dbReference>
<dbReference type="Gene3D" id="1.10.246.190">
    <property type="entry name" value="Autophagy protein Apg5, helix rich domain"/>
    <property type="match status" value="1"/>
</dbReference>
<evidence type="ECO:0000256" key="4">
    <source>
        <dbReference type="ARBA" id="ARBA00022843"/>
    </source>
</evidence>
<proteinExistence type="inferred from homology"/>
<dbReference type="GO" id="GO:0034045">
    <property type="term" value="C:phagophore assembly site membrane"/>
    <property type="evidence" value="ECO:0007669"/>
    <property type="project" value="UniProtKB-SubCell"/>
</dbReference>
<dbReference type="GO" id="GO:0061908">
    <property type="term" value="C:phagophore"/>
    <property type="evidence" value="ECO:0007669"/>
    <property type="project" value="TreeGrafter"/>
</dbReference>
<dbReference type="GO" id="GO:0044233">
    <property type="term" value="C:mitochondria-associated endoplasmic reticulum membrane contact site"/>
    <property type="evidence" value="ECO:0007669"/>
    <property type="project" value="TreeGrafter"/>
</dbReference>
<dbReference type="AlphaFoldDB" id="A0A9P8TH34"/>
<reference evidence="10" key="2">
    <citation type="submission" date="2021-01" db="EMBL/GenBank/DDBJ databases">
        <authorList>
            <person name="Schikora-Tamarit M.A."/>
        </authorList>
    </citation>
    <scope>NUCLEOTIDE SEQUENCE</scope>
    <source>
        <strain evidence="10">CBS6341</strain>
    </source>
</reference>
<dbReference type="InterPro" id="IPR007239">
    <property type="entry name" value="Atg5"/>
</dbReference>
<dbReference type="GO" id="GO:0034727">
    <property type="term" value="P:piecemeal microautophagy of the nucleus"/>
    <property type="evidence" value="ECO:0007669"/>
    <property type="project" value="TreeGrafter"/>
</dbReference>
<comment type="caution">
    <text evidence="10">The sequence shown here is derived from an EMBL/GenBank/DDBJ whole genome shotgun (WGS) entry which is preliminary data.</text>
</comment>
<dbReference type="InterPro" id="IPR042527">
    <property type="entry name" value="Atg5_UblA_dom_sf"/>
</dbReference>
<feature type="domain" description="Autophagy protein ATG5 UblA" evidence="9">
    <location>
        <begin position="9"/>
        <end position="113"/>
    </location>
</feature>
<evidence type="ECO:0000313" key="10">
    <source>
        <dbReference type="EMBL" id="KAH3678126.1"/>
    </source>
</evidence>
<dbReference type="InterPro" id="IPR042526">
    <property type="entry name" value="Atg5_HR"/>
</dbReference>
<dbReference type="PANTHER" id="PTHR13040:SF2">
    <property type="entry name" value="AUTOPHAGY PROTEIN 5"/>
    <property type="match status" value="1"/>
</dbReference>
<dbReference type="InterPro" id="IPR048318">
    <property type="entry name" value="ATG5_UblB"/>
</dbReference>
<evidence type="ECO:0000313" key="11">
    <source>
        <dbReference type="Proteomes" id="UP000769528"/>
    </source>
</evidence>
<dbReference type="OrthoDB" id="272162at2759"/>
<dbReference type="InterPro" id="IPR048940">
    <property type="entry name" value="ATG5_HBR"/>
</dbReference>
<dbReference type="GO" id="GO:0034274">
    <property type="term" value="C:Atg12-Atg5-Atg16 complex"/>
    <property type="evidence" value="ECO:0007669"/>
    <property type="project" value="TreeGrafter"/>
</dbReference>
<comment type="subunit">
    <text evidence="6">Conjugated with ATG12.</text>
</comment>
<keyword evidence="3 6" id="KW-1017">Isopeptide bond</keyword>
<keyword evidence="5 6" id="KW-0072">Autophagy</keyword>
<dbReference type="Gene3D" id="3.10.20.90">
    <property type="entry name" value="Phosphatidylinositol 3-kinase Catalytic Subunit, Chain A, domain 1"/>
    <property type="match status" value="1"/>
</dbReference>
<dbReference type="Pfam" id="PF20637">
    <property type="entry name" value="ATG5_HBR"/>
    <property type="match status" value="1"/>
</dbReference>
<evidence type="ECO:0000256" key="6">
    <source>
        <dbReference type="RuleBase" id="RU361202"/>
    </source>
</evidence>
<feature type="domain" description="Autophagy protein ATG5 UblB" evidence="7">
    <location>
        <begin position="196"/>
        <end position="260"/>
    </location>
</feature>
<comment type="subcellular location">
    <subcellularLocation>
        <location evidence="1 6">Preautophagosomal structure membrane</location>
        <topology evidence="1 6">Peripheral membrane protein</topology>
    </subcellularLocation>
</comment>
<accession>A0A9P8TH34</accession>
<dbReference type="Pfam" id="PF20638">
    <property type="entry name" value="ATG5_UblA"/>
    <property type="match status" value="1"/>
</dbReference>
<dbReference type="GO" id="GO:0006995">
    <property type="term" value="P:cellular response to nitrogen starvation"/>
    <property type="evidence" value="ECO:0007669"/>
    <property type="project" value="TreeGrafter"/>
</dbReference>
<organism evidence="10 11">
    <name type="scientific">Wickerhamomyces mucosus</name>
    <dbReference type="NCBI Taxonomy" id="1378264"/>
    <lineage>
        <taxon>Eukaryota</taxon>
        <taxon>Fungi</taxon>
        <taxon>Dikarya</taxon>
        <taxon>Ascomycota</taxon>
        <taxon>Saccharomycotina</taxon>
        <taxon>Saccharomycetes</taxon>
        <taxon>Phaffomycetales</taxon>
        <taxon>Wickerhamomycetaceae</taxon>
        <taxon>Wickerhamomyces</taxon>
    </lineage>
</organism>
<evidence type="ECO:0000259" key="8">
    <source>
        <dbReference type="Pfam" id="PF20637"/>
    </source>
</evidence>
<gene>
    <name evidence="10" type="ORF">WICMUC_001690</name>
</gene>
<evidence type="ECO:0000256" key="3">
    <source>
        <dbReference type="ARBA" id="ARBA00022499"/>
    </source>
</evidence>
<comment type="similarity">
    <text evidence="2 6">Belongs to the ATG5 family.</text>
</comment>
<name>A0A9P8TH34_9ASCO</name>
<feature type="domain" description="Autophagy protein ATG5 alpha-helical bundle region" evidence="8">
    <location>
        <begin position="128"/>
        <end position="184"/>
    </location>
</feature>
<dbReference type="GO" id="GO:0000422">
    <property type="term" value="P:autophagy of mitochondrion"/>
    <property type="evidence" value="ECO:0007669"/>
    <property type="project" value="TreeGrafter"/>
</dbReference>
<keyword evidence="6" id="KW-0472">Membrane</keyword>
<evidence type="ECO:0000256" key="1">
    <source>
        <dbReference type="ARBA" id="ARBA00004623"/>
    </source>
</evidence>
<reference evidence="10" key="1">
    <citation type="journal article" date="2021" name="Open Biol.">
        <title>Shared evolutionary footprints suggest mitochondrial oxidative damage underlies multiple complex I losses in fungi.</title>
        <authorList>
            <person name="Schikora-Tamarit M.A."/>
            <person name="Marcet-Houben M."/>
            <person name="Nosek J."/>
            <person name="Gabaldon T."/>
        </authorList>
    </citation>
    <scope>NUCLEOTIDE SEQUENCE</scope>
    <source>
        <strain evidence="10">CBS6341</strain>
    </source>
</reference>
<dbReference type="EMBL" id="JAEUBF010000504">
    <property type="protein sequence ID" value="KAH3678126.1"/>
    <property type="molecule type" value="Genomic_DNA"/>
</dbReference>
<evidence type="ECO:0000256" key="5">
    <source>
        <dbReference type="ARBA" id="ARBA00023006"/>
    </source>
</evidence>
<dbReference type="GO" id="GO:0005776">
    <property type="term" value="C:autophagosome"/>
    <property type="evidence" value="ECO:0007669"/>
    <property type="project" value="TreeGrafter"/>
</dbReference>
<keyword evidence="11" id="KW-1185">Reference proteome</keyword>
<evidence type="ECO:0000259" key="7">
    <source>
        <dbReference type="Pfam" id="PF04106"/>
    </source>
</evidence>
<dbReference type="Proteomes" id="UP000769528">
    <property type="component" value="Unassembled WGS sequence"/>
</dbReference>
<dbReference type="PANTHER" id="PTHR13040">
    <property type="entry name" value="AUTOPHAGY PROTEIN 5"/>
    <property type="match status" value="1"/>
</dbReference>
<keyword evidence="6" id="KW-0813">Transport</keyword>
<dbReference type="Gene3D" id="3.10.20.620">
    <property type="match status" value="1"/>
</dbReference>
<sequence length="452" mass="48390">MSQLQKLFWDGSINIIVTLIPSDSNQMEISREYYLIVARNSYFPIYYKQILQYFKPYLLVPEWSERYSWWLEFEDIPLKWNQPIGLLYDSLTGLDPEKRRLNDHPTWKLNLHYRNYPDEYILPLNSYETLNSYWINQLKESCYVLNGTAKPMMVLSKKDSFDLWESVENHDLSKFQSNFKKLLPQNNNNINNKLKNIPIRIYLTAVNKTISLPINPFQKDNELTTLGMALNELLPEIFPSKRHNIIAKAILHGITMPLNSCSLVSSAGVSSALVSSALVSSKTGSSDLVSSRTGSSALISGSSVLISSKTGSSVLVSGSSILVSSTAGSSALVSGSSDLISSTTGSSALISGSSALVSGSSALVSGSSVLVSSRTGCSDLISSVTGSSALVSSTAGPSTAGSSTAGSLTAGSSTLVSSTSPSSTTSSTGVSSTLISSTIEVSSTLIPSSIGS</sequence>
<protein>
    <recommendedName>
        <fullName evidence="6">Autophagy protein 5</fullName>
    </recommendedName>
</protein>
<evidence type="ECO:0000259" key="9">
    <source>
        <dbReference type="Pfam" id="PF20638"/>
    </source>
</evidence>
<dbReference type="GO" id="GO:0019776">
    <property type="term" value="F:Atg8-family ligase activity"/>
    <property type="evidence" value="ECO:0007669"/>
    <property type="project" value="TreeGrafter"/>
</dbReference>
<comment type="function">
    <text evidence="6">Involved in cytoplasm to vacuole transport (Cvt) and autophagic vesicle formation.</text>
</comment>
<dbReference type="InterPro" id="IPR048939">
    <property type="entry name" value="ATG5_UblA"/>
</dbReference>
<evidence type="ECO:0000256" key="2">
    <source>
        <dbReference type="ARBA" id="ARBA00006910"/>
    </source>
</evidence>